<feature type="chain" id="PRO_5007561842" description="Partial AB-hydrolase lipase domain-containing protein" evidence="1">
    <location>
        <begin position="19"/>
        <end position="406"/>
    </location>
</feature>
<organism evidence="3 4">
    <name type="scientific">Gonium pectorale</name>
    <name type="common">Green alga</name>
    <dbReference type="NCBI Taxonomy" id="33097"/>
    <lineage>
        <taxon>Eukaryota</taxon>
        <taxon>Viridiplantae</taxon>
        <taxon>Chlorophyta</taxon>
        <taxon>core chlorophytes</taxon>
        <taxon>Chlorophyceae</taxon>
        <taxon>CS clade</taxon>
        <taxon>Chlamydomonadales</taxon>
        <taxon>Volvocaceae</taxon>
        <taxon>Gonium</taxon>
    </lineage>
</organism>
<accession>A0A150FZW9</accession>
<protein>
    <recommendedName>
        <fullName evidence="2">Partial AB-hydrolase lipase domain-containing protein</fullName>
    </recommendedName>
</protein>
<evidence type="ECO:0000259" key="2">
    <source>
        <dbReference type="Pfam" id="PF04083"/>
    </source>
</evidence>
<dbReference type="SUPFAM" id="SSF53474">
    <property type="entry name" value="alpha/beta-Hydrolases"/>
    <property type="match status" value="1"/>
</dbReference>
<dbReference type="OrthoDB" id="9974421at2759"/>
<dbReference type="InterPro" id="IPR029058">
    <property type="entry name" value="AB_hydrolase_fold"/>
</dbReference>
<dbReference type="EMBL" id="LSYV01000100">
    <property type="protein sequence ID" value="KXZ43173.1"/>
    <property type="molecule type" value="Genomic_DNA"/>
</dbReference>
<dbReference type="Gene3D" id="3.40.50.1820">
    <property type="entry name" value="alpha/beta hydrolase"/>
    <property type="match status" value="1"/>
</dbReference>
<evidence type="ECO:0000313" key="4">
    <source>
        <dbReference type="Proteomes" id="UP000075714"/>
    </source>
</evidence>
<proteinExistence type="predicted"/>
<evidence type="ECO:0000256" key="1">
    <source>
        <dbReference type="SAM" id="SignalP"/>
    </source>
</evidence>
<feature type="signal peptide" evidence="1">
    <location>
        <begin position="1"/>
        <end position="18"/>
    </location>
</feature>
<comment type="caution">
    <text evidence="3">The sequence shown here is derived from an EMBL/GenBank/DDBJ whole genome shotgun (WGS) entry which is preliminary data.</text>
</comment>
<name>A0A150FZW9_GONPE</name>
<dbReference type="PANTHER" id="PTHR11005">
    <property type="entry name" value="LYSOSOMAL ACID LIPASE-RELATED"/>
    <property type="match status" value="1"/>
</dbReference>
<gene>
    <name evidence="3" type="ORF">GPECTOR_99g808</name>
</gene>
<sequence length="406" mass="43522">MLALAVTLACMLAVLSSALDTKHIEALVAPPFQLERHTVRSDGYLLALFRLSPPGSAPPTRRVPVLLHHGFGFSANVWFVLPRDQGLPYILYDAGYDVWALSERGTTHSLRHETLSPLHREFWRFTMDDLALRDLPAFLDYVLGTTGASSLATGSTQTFMLGAGQPNSSAATRVCHHVALTPVFFPQRISQPLLLRVLLTSGIDRAILHLDAQLVPPGLTAGLLGPTCAAQLMDARPFKQAAAEAACEHALVSTYGAPSLTSQEALTRLSSLTWPSTFAAGVPAQYAQAVRRGGYDTPLLAKFDYGSVCGVPLWGAACNQRVYGARQPPLYDLSQYRIPATIVSGGADLVSVPWDVSNVLLRLPPGVLRSTVNLTGHAHLDVVAYDARAYSASVIQALQSSCSASA</sequence>
<dbReference type="AlphaFoldDB" id="A0A150FZW9"/>
<dbReference type="InterPro" id="IPR006693">
    <property type="entry name" value="AB_hydrolase_lipase"/>
</dbReference>
<dbReference type="STRING" id="33097.A0A150FZW9"/>
<dbReference type="GO" id="GO:0006629">
    <property type="term" value="P:lipid metabolic process"/>
    <property type="evidence" value="ECO:0007669"/>
    <property type="project" value="InterPro"/>
</dbReference>
<keyword evidence="4" id="KW-1185">Reference proteome</keyword>
<dbReference type="Pfam" id="PF04083">
    <property type="entry name" value="Abhydro_lipase"/>
    <property type="match status" value="1"/>
</dbReference>
<keyword evidence="1" id="KW-0732">Signal</keyword>
<evidence type="ECO:0000313" key="3">
    <source>
        <dbReference type="EMBL" id="KXZ43173.1"/>
    </source>
</evidence>
<feature type="domain" description="Partial AB-hydrolase lipase" evidence="2">
    <location>
        <begin position="32"/>
        <end position="79"/>
    </location>
</feature>
<reference evidence="4" key="1">
    <citation type="journal article" date="2016" name="Nat. Commun.">
        <title>The Gonium pectorale genome demonstrates co-option of cell cycle regulation during the evolution of multicellularity.</title>
        <authorList>
            <person name="Hanschen E.R."/>
            <person name="Marriage T.N."/>
            <person name="Ferris P.J."/>
            <person name="Hamaji T."/>
            <person name="Toyoda A."/>
            <person name="Fujiyama A."/>
            <person name="Neme R."/>
            <person name="Noguchi H."/>
            <person name="Minakuchi Y."/>
            <person name="Suzuki M."/>
            <person name="Kawai-Toyooka H."/>
            <person name="Smith D.R."/>
            <person name="Sparks H."/>
            <person name="Anderson J."/>
            <person name="Bakaric R."/>
            <person name="Luria V."/>
            <person name="Karger A."/>
            <person name="Kirschner M.W."/>
            <person name="Durand P.M."/>
            <person name="Michod R.E."/>
            <person name="Nozaki H."/>
            <person name="Olson B.J."/>
        </authorList>
    </citation>
    <scope>NUCLEOTIDE SEQUENCE [LARGE SCALE GENOMIC DNA]</scope>
    <source>
        <strain evidence="4">NIES-2863</strain>
    </source>
</reference>
<dbReference type="Proteomes" id="UP000075714">
    <property type="component" value="Unassembled WGS sequence"/>
</dbReference>